<dbReference type="FunFam" id="4.10.280.10:FF:000032">
    <property type="entry name" value="Transcription factor bHLH123 family"/>
    <property type="match status" value="1"/>
</dbReference>
<name>A0A9E7G5T6_9LILI</name>
<dbReference type="GO" id="GO:0000978">
    <property type="term" value="F:RNA polymerase II cis-regulatory region sequence-specific DNA binding"/>
    <property type="evidence" value="ECO:0007669"/>
    <property type="project" value="TreeGrafter"/>
</dbReference>
<dbReference type="PANTHER" id="PTHR16223:SF238">
    <property type="entry name" value="TRANSCRIPTION FACTOR BHLH114"/>
    <property type="match status" value="1"/>
</dbReference>
<evidence type="ECO:0000313" key="10">
    <source>
        <dbReference type="EMBL" id="URE06054.1"/>
    </source>
</evidence>
<feature type="domain" description="BHLH" evidence="9">
    <location>
        <begin position="247"/>
        <end position="296"/>
    </location>
</feature>
<dbReference type="InterPro" id="IPR011598">
    <property type="entry name" value="bHLH_dom"/>
</dbReference>
<dbReference type="Gene3D" id="4.10.280.10">
    <property type="entry name" value="Helix-loop-helix DNA-binding domain"/>
    <property type="match status" value="1"/>
</dbReference>
<feature type="compositionally biased region" description="Low complexity" evidence="8">
    <location>
        <begin position="156"/>
        <end position="165"/>
    </location>
</feature>
<organism evidence="10 11">
    <name type="scientific">Musa troglodytarum</name>
    <name type="common">fe'i banana</name>
    <dbReference type="NCBI Taxonomy" id="320322"/>
    <lineage>
        <taxon>Eukaryota</taxon>
        <taxon>Viridiplantae</taxon>
        <taxon>Streptophyta</taxon>
        <taxon>Embryophyta</taxon>
        <taxon>Tracheophyta</taxon>
        <taxon>Spermatophyta</taxon>
        <taxon>Magnoliopsida</taxon>
        <taxon>Liliopsida</taxon>
        <taxon>Zingiberales</taxon>
        <taxon>Musaceae</taxon>
        <taxon>Musa</taxon>
    </lineage>
</organism>
<feature type="compositionally biased region" description="Basic and acidic residues" evidence="8">
    <location>
        <begin position="224"/>
        <end position="247"/>
    </location>
</feature>
<evidence type="ECO:0000313" key="11">
    <source>
        <dbReference type="Proteomes" id="UP001055439"/>
    </source>
</evidence>
<evidence type="ECO:0000256" key="2">
    <source>
        <dbReference type="ARBA" id="ARBA00005510"/>
    </source>
</evidence>
<dbReference type="CDD" id="cd11393">
    <property type="entry name" value="bHLH_AtbHLH_like"/>
    <property type="match status" value="1"/>
</dbReference>
<keyword evidence="11" id="KW-1185">Reference proteome</keyword>
<dbReference type="AlphaFoldDB" id="A0A9E7G5T6"/>
<dbReference type="GO" id="GO:0000981">
    <property type="term" value="F:DNA-binding transcription factor activity, RNA polymerase II-specific"/>
    <property type="evidence" value="ECO:0007669"/>
    <property type="project" value="TreeGrafter"/>
</dbReference>
<comment type="similarity">
    <text evidence="2">Belongs to the bHLH protein family.</text>
</comment>
<sequence>MAEELIAGVCSSSGGWWWCTAMSGGFDWAAAAVDMFDVLPRSCNESSPASVSDSSITFQDVHFSPVSAAPAVFDSVPAAMATSGWSQPLFGTAGGAESCLHELFQGDMSSGLCVHQESPMQGRSEHSFTEQSFSVAINGARLYQESLALPPALQNESSRSSSDESLQLTRSSPPKQQLQLSNTTTSPVPSAPWSFDDPMPTHLPQQSFDEPFNCSDQRGKSNSRARDSTSTREKRSATEPALKKPRIETPSPLPTFKVRKEKLGDRITALQQLVSPFGKTDTASVLHEAIDYIKFLHDQVRVLSSPHTKSGHQIQQVKVVTAPLSLDKPKHRQGPEEDLRSRGLCLVPVSDTFAVARETAMDFWTPFLGGIKL</sequence>
<evidence type="ECO:0000256" key="3">
    <source>
        <dbReference type="ARBA" id="ARBA00011738"/>
    </source>
</evidence>
<dbReference type="EMBL" id="CP097507">
    <property type="protein sequence ID" value="URE06054.1"/>
    <property type="molecule type" value="Genomic_DNA"/>
</dbReference>
<keyword evidence="6" id="KW-0804">Transcription</keyword>
<evidence type="ECO:0000256" key="8">
    <source>
        <dbReference type="SAM" id="MobiDB-lite"/>
    </source>
</evidence>
<dbReference type="InterPro" id="IPR036638">
    <property type="entry name" value="HLH_DNA-bd_sf"/>
</dbReference>
<dbReference type="GO" id="GO:0046983">
    <property type="term" value="F:protein dimerization activity"/>
    <property type="evidence" value="ECO:0007669"/>
    <property type="project" value="InterPro"/>
</dbReference>
<comment type="subunit">
    <text evidence="3">Homodimer.</text>
</comment>
<keyword evidence="7" id="KW-0539">Nucleus</keyword>
<evidence type="ECO:0000256" key="6">
    <source>
        <dbReference type="ARBA" id="ARBA00023163"/>
    </source>
</evidence>
<evidence type="ECO:0000256" key="1">
    <source>
        <dbReference type="ARBA" id="ARBA00004123"/>
    </source>
</evidence>
<feature type="compositionally biased region" description="Polar residues" evidence="8">
    <location>
        <begin position="166"/>
        <end position="188"/>
    </location>
</feature>
<evidence type="ECO:0000256" key="5">
    <source>
        <dbReference type="ARBA" id="ARBA00023125"/>
    </source>
</evidence>
<protein>
    <recommendedName>
        <fullName evidence="9">BHLH domain-containing protein</fullName>
    </recommendedName>
</protein>
<gene>
    <name evidence="10" type="ORF">MUK42_19219</name>
</gene>
<accession>A0A9E7G5T6</accession>
<comment type="subcellular location">
    <subcellularLocation>
        <location evidence="1">Nucleus</location>
    </subcellularLocation>
</comment>
<keyword evidence="4" id="KW-0805">Transcription regulation</keyword>
<dbReference type="Proteomes" id="UP001055439">
    <property type="component" value="Chromosome 5"/>
</dbReference>
<dbReference type="InterPro" id="IPR045239">
    <property type="entry name" value="bHLH95_bHLH"/>
</dbReference>
<dbReference type="OrthoDB" id="673975at2759"/>
<evidence type="ECO:0000259" key="9">
    <source>
        <dbReference type="PROSITE" id="PS50888"/>
    </source>
</evidence>
<dbReference type="SUPFAM" id="SSF47459">
    <property type="entry name" value="HLH, helix-loop-helix DNA-binding domain"/>
    <property type="match status" value="1"/>
</dbReference>
<dbReference type="PANTHER" id="PTHR16223">
    <property type="entry name" value="TRANSCRIPTION FACTOR BHLH83-RELATED"/>
    <property type="match status" value="1"/>
</dbReference>
<dbReference type="InterPro" id="IPR045843">
    <property type="entry name" value="IND-like"/>
</dbReference>
<evidence type="ECO:0000256" key="4">
    <source>
        <dbReference type="ARBA" id="ARBA00023015"/>
    </source>
</evidence>
<feature type="region of interest" description="Disordered" evidence="8">
    <location>
        <begin position="151"/>
        <end position="255"/>
    </location>
</feature>
<dbReference type="GO" id="GO:0005634">
    <property type="term" value="C:nucleus"/>
    <property type="evidence" value="ECO:0007669"/>
    <property type="project" value="UniProtKB-SubCell"/>
</dbReference>
<reference evidence="10" key="1">
    <citation type="submission" date="2022-05" db="EMBL/GenBank/DDBJ databases">
        <title>The Musa troglodytarum L. genome provides insights into the mechanism of non-climacteric behaviour and enrichment of carotenoids.</title>
        <authorList>
            <person name="Wang J."/>
        </authorList>
    </citation>
    <scope>NUCLEOTIDE SEQUENCE</scope>
    <source>
        <tissue evidence="10">Leaf</tissue>
    </source>
</reference>
<dbReference type="SMART" id="SM00353">
    <property type="entry name" value="HLH"/>
    <property type="match status" value="1"/>
</dbReference>
<feature type="compositionally biased region" description="Polar residues" evidence="8">
    <location>
        <begin position="203"/>
        <end position="222"/>
    </location>
</feature>
<proteinExistence type="inferred from homology"/>
<evidence type="ECO:0000256" key="7">
    <source>
        <dbReference type="ARBA" id="ARBA00023242"/>
    </source>
</evidence>
<keyword evidence="5" id="KW-0238">DNA-binding</keyword>
<dbReference type="PROSITE" id="PS50888">
    <property type="entry name" value="BHLH"/>
    <property type="match status" value="1"/>
</dbReference>